<dbReference type="STRING" id="88036.D8S0F0"/>
<dbReference type="Proteomes" id="UP000001514">
    <property type="component" value="Unassembled WGS sequence"/>
</dbReference>
<protein>
    <recommendedName>
        <fullName evidence="2">Tetratricopeptide repeat protein 5 OB fold domain-containing protein</fullName>
    </recommendedName>
</protein>
<dbReference type="SUPFAM" id="SSF48452">
    <property type="entry name" value="TPR-like"/>
    <property type="match status" value="1"/>
</dbReference>
<dbReference type="Gene3D" id="1.25.40.10">
    <property type="entry name" value="Tetratricopeptide repeat domain"/>
    <property type="match status" value="1"/>
</dbReference>
<dbReference type="Gene3D" id="2.40.50.550">
    <property type="match status" value="1"/>
</dbReference>
<dbReference type="SMART" id="SM00028">
    <property type="entry name" value="TPR"/>
    <property type="match status" value="2"/>
</dbReference>
<dbReference type="InterPro" id="IPR011990">
    <property type="entry name" value="TPR-like_helical_dom_sf"/>
</dbReference>
<sequence>MASSLEALQPAIESLYKVRDTFFPLDAAEKRDRLERSAKELIAALDDISLECKKLPPRRALWEYFKGKVLDVMPEYCKEAEDHLSKAVKLDPSIVDAWSCLGNCFWKKGDFSSAKNCFSLGLQKGPNKKILQQLSMLERRLGKGTANESEMVEESIKHAKEAVCLDVKDGHSWYTLGNAFLTSFFVTGAWDRQKLHQSLKAYQNAEKDVLANGNPDLYFNSAIVHQYLEDYERALRAYDAASTRDPGLPAKDEIDKIVKLLSKLEDAVANKGWIKPKKLSSLISSLATESGQFSFKRVPITLLQEGFNKGSVVYCKVLSVISHDKSVPLFYLAADSEGTCFVVSVYAIREGMMKEGNSLSLLEPLLHSVRAQRGNKVYSFKTVRIDHSQQLRVNGRTIAPQDAACSIIHAEHVPP</sequence>
<name>D8S0F0_SELML</name>
<keyword evidence="4" id="KW-1185">Reference proteome</keyword>
<evidence type="ECO:0000313" key="3">
    <source>
        <dbReference type="EMBL" id="EFJ22042.1"/>
    </source>
</evidence>
<dbReference type="Pfam" id="PF16669">
    <property type="entry name" value="TTC5_OB"/>
    <property type="match status" value="1"/>
</dbReference>
<keyword evidence="1" id="KW-0802">TPR repeat</keyword>
<dbReference type="eggNOG" id="ENOG502QQ6C">
    <property type="taxonomic scope" value="Eukaryota"/>
</dbReference>
<feature type="repeat" description="TPR" evidence="1">
    <location>
        <begin position="215"/>
        <end position="248"/>
    </location>
</feature>
<dbReference type="EMBL" id="GL377597">
    <property type="protein sequence ID" value="EFJ22042.1"/>
    <property type="molecule type" value="Genomic_DNA"/>
</dbReference>
<dbReference type="KEGG" id="smo:SELMODRAFT_106029"/>
<dbReference type="PROSITE" id="PS50005">
    <property type="entry name" value="TPR"/>
    <property type="match status" value="2"/>
</dbReference>
<feature type="repeat" description="TPR" evidence="1">
    <location>
        <begin position="95"/>
        <end position="128"/>
    </location>
</feature>
<dbReference type="AlphaFoldDB" id="D8S0F0"/>
<feature type="domain" description="Tetratricopeptide repeat protein 5 OB fold" evidence="2">
    <location>
        <begin position="295"/>
        <end position="406"/>
    </location>
</feature>
<dbReference type="PANTHER" id="PTHR26312:SF194">
    <property type="entry name" value="OS01G0506200 PROTEIN"/>
    <property type="match status" value="1"/>
</dbReference>
<dbReference type="OrthoDB" id="423589at2759"/>
<accession>D8S0F0</accession>
<proteinExistence type="predicted"/>
<dbReference type="PANTHER" id="PTHR26312">
    <property type="entry name" value="TETRATRICOPEPTIDE REPEAT PROTEIN 5"/>
    <property type="match status" value="1"/>
</dbReference>
<reference evidence="3 4" key="1">
    <citation type="journal article" date="2011" name="Science">
        <title>The Selaginella genome identifies genetic changes associated with the evolution of vascular plants.</title>
        <authorList>
            <person name="Banks J.A."/>
            <person name="Nishiyama T."/>
            <person name="Hasebe M."/>
            <person name="Bowman J.L."/>
            <person name="Gribskov M."/>
            <person name="dePamphilis C."/>
            <person name="Albert V.A."/>
            <person name="Aono N."/>
            <person name="Aoyama T."/>
            <person name="Ambrose B.A."/>
            <person name="Ashton N.W."/>
            <person name="Axtell M.J."/>
            <person name="Barker E."/>
            <person name="Barker M.S."/>
            <person name="Bennetzen J.L."/>
            <person name="Bonawitz N.D."/>
            <person name="Chapple C."/>
            <person name="Cheng C."/>
            <person name="Correa L.G."/>
            <person name="Dacre M."/>
            <person name="DeBarry J."/>
            <person name="Dreyer I."/>
            <person name="Elias M."/>
            <person name="Engstrom E.M."/>
            <person name="Estelle M."/>
            <person name="Feng L."/>
            <person name="Finet C."/>
            <person name="Floyd S.K."/>
            <person name="Frommer W.B."/>
            <person name="Fujita T."/>
            <person name="Gramzow L."/>
            <person name="Gutensohn M."/>
            <person name="Harholt J."/>
            <person name="Hattori M."/>
            <person name="Heyl A."/>
            <person name="Hirai T."/>
            <person name="Hiwatashi Y."/>
            <person name="Ishikawa M."/>
            <person name="Iwata M."/>
            <person name="Karol K.G."/>
            <person name="Koehler B."/>
            <person name="Kolukisaoglu U."/>
            <person name="Kubo M."/>
            <person name="Kurata T."/>
            <person name="Lalonde S."/>
            <person name="Li K."/>
            <person name="Li Y."/>
            <person name="Litt A."/>
            <person name="Lyons E."/>
            <person name="Manning G."/>
            <person name="Maruyama T."/>
            <person name="Michael T.P."/>
            <person name="Mikami K."/>
            <person name="Miyazaki S."/>
            <person name="Morinaga S."/>
            <person name="Murata T."/>
            <person name="Mueller-Roeber B."/>
            <person name="Nelson D.R."/>
            <person name="Obara M."/>
            <person name="Oguri Y."/>
            <person name="Olmstead R.G."/>
            <person name="Onodera N."/>
            <person name="Petersen B.L."/>
            <person name="Pils B."/>
            <person name="Prigge M."/>
            <person name="Rensing S.A."/>
            <person name="Riano-Pachon D.M."/>
            <person name="Roberts A.W."/>
            <person name="Sato Y."/>
            <person name="Scheller H.V."/>
            <person name="Schulz B."/>
            <person name="Schulz C."/>
            <person name="Shakirov E.V."/>
            <person name="Shibagaki N."/>
            <person name="Shinohara N."/>
            <person name="Shippen D.E."/>
            <person name="Soerensen I."/>
            <person name="Sotooka R."/>
            <person name="Sugimoto N."/>
            <person name="Sugita M."/>
            <person name="Sumikawa N."/>
            <person name="Tanurdzic M."/>
            <person name="Theissen G."/>
            <person name="Ulvskov P."/>
            <person name="Wakazuki S."/>
            <person name="Weng J.K."/>
            <person name="Willats W.W."/>
            <person name="Wipf D."/>
            <person name="Wolf P.G."/>
            <person name="Yang L."/>
            <person name="Zimmer A.D."/>
            <person name="Zhu Q."/>
            <person name="Mitros T."/>
            <person name="Hellsten U."/>
            <person name="Loque D."/>
            <person name="Otillar R."/>
            <person name="Salamov A."/>
            <person name="Schmutz J."/>
            <person name="Shapiro H."/>
            <person name="Lindquist E."/>
            <person name="Lucas S."/>
            <person name="Rokhsar D."/>
            <person name="Grigoriev I.V."/>
        </authorList>
    </citation>
    <scope>NUCLEOTIDE SEQUENCE [LARGE SCALE GENOMIC DNA]</scope>
</reference>
<evidence type="ECO:0000259" key="2">
    <source>
        <dbReference type="Pfam" id="PF16669"/>
    </source>
</evidence>
<dbReference type="InterPro" id="IPR038645">
    <property type="entry name" value="TTC5_OB_sf"/>
</dbReference>
<dbReference type="InterPro" id="IPR032076">
    <property type="entry name" value="TTC5_OB"/>
</dbReference>
<evidence type="ECO:0000313" key="4">
    <source>
        <dbReference type="Proteomes" id="UP000001514"/>
    </source>
</evidence>
<dbReference type="OMA" id="DECKGYE"/>
<dbReference type="InParanoid" id="D8S0F0"/>
<dbReference type="Gramene" id="EFJ22042">
    <property type="protein sequence ID" value="EFJ22042"/>
    <property type="gene ID" value="SELMODRAFT_106029"/>
</dbReference>
<evidence type="ECO:0000256" key="1">
    <source>
        <dbReference type="PROSITE-ProRule" id="PRU00339"/>
    </source>
</evidence>
<dbReference type="InterPro" id="IPR019734">
    <property type="entry name" value="TPR_rpt"/>
</dbReference>
<organism evidence="4">
    <name type="scientific">Selaginella moellendorffii</name>
    <name type="common">Spikemoss</name>
    <dbReference type="NCBI Taxonomy" id="88036"/>
    <lineage>
        <taxon>Eukaryota</taxon>
        <taxon>Viridiplantae</taxon>
        <taxon>Streptophyta</taxon>
        <taxon>Embryophyta</taxon>
        <taxon>Tracheophyta</taxon>
        <taxon>Lycopodiopsida</taxon>
        <taxon>Selaginellales</taxon>
        <taxon>Selaginellaceae</taxon>
        <taxon>Selaginella</taxon>
    </lineage>
</organism>
<dbReference type="HOGENOM" id="CLU_026886_2_0_1"/>
<gene>
    <name evidence="3" type="ORF">SELMODRAFT_106029</name>
</gene>